<evidence type="ECO:0008006" key="3">
    <source>
        <dbReference type="Google" id="ProtNLM"/>
    </source>
</evidence>
<name>A0AAD8MHY6_9APIA</name>
<reference evidence="1" key="1">
    <citation type="submission" date="2023-02" db="EMBL/GenBank/DDBJ databases">
        <title>Genome of toxic invasive species Heracleum sosnowskyi carries increased number of genes despite the absence of recent whole-genome duplications.</title>
        <authorList>
            <person name="Schelkunov M."/>
            <person name="Shtratnikova V."/>
            <person name="Makarenko M."/>
            <person name="Klepikova A."/>
            <person name="Omelchenko D."/>
            <person name="Novikova G."/>
            <person name="Obukhova E."/>
            <person name="Bogdanov V."/>
            <person name="Penin A."/>
            <person name="Logacheva M."/>
        </authorList>
    </citation>
    <scope>NUCLEOTIDE SEQUENCE</scope>
    <source>
        <strain evidence="1">Hsosn_3</strain>
        <tissue evidence="1">Leaf</tissue>
    </source>
</reference>
<proteinExistence type="predicted"/>
<reference evidence="1" key="2">
    <citation type="submission" date="2023-05" db="EMBL/GenBank/DDBJ databases">
        <authorList>
            <person name="Schelkunov M.I."/>
        </authorList>
    </citation>
    <scope>NUCLEOTIDE SEQUENCE</scope>
    <source>
        <strain evidence="1">Hsosn_3</strain>
        <tissue evidence="1">Leaf</tissue>
    </source>
</reference>
<dbReference type="PANTHER" id="PTHR31672:SF10">
    <property type="entry name" value="F-BOX DOMAIN-CONTAINING PROTEIN"/>
    <property type="match status" value="1"/>
</dbReference>
<dbReference type="AlphaFoldDB" id="A0AAD8MHY6"/>
<dbReference type="PANTHER" id="PTHR31672">
    <property type="entry name" value="BNACNNG10540D PROTEIN"/>
    <property type="match status" value="1"/>
</dbReference>
<sequence length="346" mass="39929">MIVENTQLRVGVDFFKKDEGFDFLKKVEFLDFSKKMVLAESVNGVVCVTLSREMKGRFVGLWNPSINMWKAVWLLERRLECDVVERMSVGLGFDEVKWDFRIVRIVPVLRPPDFKEYSCSRVEVYSVDRDSLKDNGKKAVIPFWPKLPNCNFVVDGVPYWVGVDECLEDMKEFCPYRREMLGRIDPCSGLYKKVEYPDHVKNECTLVHPVKLKDFVVVLIQSPGEYANPMVDLYVLDVKASVWTKLHTIGPLPFDGLRIHRCFNTGEIVLETWEGDLPADRVPFFCDPETGDVLYNNAMDALLPLWYESYSHVESLVAVKGMELISKEGKTKEKTKLRKKSLSLFT</sequence>
<gene>
    <name evidence="1" type="ORF">POM88_028826</name>
</gene>
<comment type="caution">
    <text evidence="1">The sequence shown here is derived from an EMBL/GenBank/DDBJ whole genome shotgun (WGS) entry which is preliminary data.</text>
</comment>
<dbReference type="InterPro" id="IPR050796">
    <property type="entry name" value="SCF_F-box_component"/>
</dbReference>
<protein>
    <recommendedName>
        <fullName evidence="3">F-box protein</fullName>
    </recommendedName>
</protein>
<dbReference type="EMBL" id="JAUIZM010000007">
    <property type="protein sequence ID" value="KAK1372633.1"/>
    <property type="molecule type" value="Genomic_DNA"/>
</dbReference>
<keyword evidence="2" id="KW-1185">Reference proteome</keyword>
<accession>A0AAD8MHY6</accession>
<organism evidence="1 2">
    <name type="scientific">Heracleum sosnowskyi</name>
    <dbReference type="NCBI Taxonomy" id="360622"/>
    <lineage>
        <taxon>Eukaryota</taxon>
        <taxon>Viridiplantae</taxon>
        <taxon>Streptophyta</taxon>
        <taxon>Embryophyta</taxon>
        <taxon>Tracheophyta</taxon>
        <taxon>Spermatophyta</taxon>
        <taxon>Magnoliopsida</taxon>
        <taxon>eudicotyledons</taxon>
        <taxon>Gunneridae</taxon>
        <taxon>Pentapetalae</taxon>
        <taxon>asterids</taxon>
        <taxon>campanulids</taxon>
        <taxon>Apiales</taxon>
        <taxon>Apiaceae</taxon>
        <taxon>Apioideae</taxon>
        <taxon>apioid superclade</taxon>
        <taxon>Tordylieae</taxon>
        <taxon>Tordyliinae</taxon>
        <taxon>Heracleum</taxon>
    </lineage>
</organism>
<evidence type="ECO:0000313" key="1">
    <source>
        <dbReference type="EMBL" id="KAK1372633.1"/>
    </source>
</evidence>
<evidence type="ECO:0000313" key="2">
    <source>
        <dbReference type="Proteomes" id="UP001237642"/>
    </source>
</evidence>
<dbReference type="Proteomes" id="UP001237642">
    <property type="component" value="Unassembled WGS sequence"/>
</dbReference>